<evidence type="ECO:0000256" key="1">
    <source>
        <dbReference type="SAM" id="MobiDB-lite"/>
    </source>
</evidence>
<accession>B9TD21</accession>
<organism evidence="4">
    <name type="scientific">Ricinus communis</name>
    <name type="common">Castor bean</name>
    <dbReference type="NCBI Taxonomy" id="3988"/>
    <lineage>
        <taxon>Eukaryota</taxon>
        <taxon>Viridiplantae</taxon>
        <taxon>Streptophyta</taxon>
        <taxon>Embryophyta</taxon>
        <taxon>Tracheophyta</taxon>
        <taxon>Spermatophyta</taxon>
        <taxon>Magnoliopsida</taxon>
        <taxon>eudicotyledons</taxon>
        <taxon>Gunneridae</taxon>
        <taxon>Pentapetalae</taxon>
        <taxon>rosids</taxon>
        <taxon>fabids</taxon>
        <taxon>Malpighiales</taxon>
        <taxon>Euphorbiaceae</taxon>
        <taxon>Acalyphoideae</taxon>
        <taxon>Acalypheae</taxon>
        <taxon>Ricinus</taxon>
    </lineage>
</organism>
<reference evidence="4" key="2">
    <citation type="journal article" date="2010" name="Nat. Biotechnol.">
        <title>Draft genome sequence of the oilseed species Ricinus communis.</title>
        <authorList>
            <person name="Chan A.P."/>
            <person name="Crabtree J."/>
            <person name="Zhao Q."/>
            <person name="Lorenzi H."/>
            <person name="Orvis J."/>
            <person name="Puiu D."/>
            <person name="Melake-Berhan A."/>
            <person name="Jones K.M."/>
            <person name="Redman J."/>
            <person name="Chen G."/>
            <person name="Cahoon E.B."/>
            <person name="Gedil M."/>
            <person name="Stanke M."/>
            <person name="Haas B.J."/>
            <person name="Wortman J.R."/>
            <person name="Fraser-Liggett C.M."/>
            <person name="Ravel J."/>
            <person name="Rabinowicz P.D."/>
        </authorList>
    </citation>
    <scope>NUCLEOTIDE SEQUENCE [LARGE SCALE GENOMIC DNA]</scope>
    <source>
        <strain evidence="4">cv. Hale</strain>
    </source>
</reference>
<reference evidence="3" key="1">
    <citation type="submission" date="2008-10" db="EMBL/GenBank/DDBJ databases">
        <authorList>
            <person name="Chan A."/>
            <person name="Puiu D."/>
            <person name="Melake A."/>
            <person name="Orvis J."/>
            <person name="Zhao Q."/>
            <person name="Wortman J."/>
            <person name="Utterback T."/>
            <person name="Rosovitz M.J."/>
            <person name="Inman J.M."/>
            <person name="Amedeo P."/>
            <person name="Schobel S."/>
            <person name="Galinsky K."/>
            <person name="Fraser C."/>
            <person name="Ravel J."/>
            <person name="Rabinowicz P."/>
        </authorList>
    </citation>
    <scope>NUCLEOTIDE SEQUENCE [LARGE SCALE GENOMIC DNA]</scope>
</reference>
<dbReference type="AlphaFoldDB" id="B9TD21"/>
<dbReference type="EMBL" id="EQ978204">
    <property type="protein sequence ID" value="EEF26098.1"/>
    <property type="molecule type" value="Genomic_DNA"/>
</dbReference>
<protein>
    <submittedName>
        <fullName evidence="3">Uncharacterized protein</fullName>
    </submittedName>
</protein>
<keyword evidence="4" id="KW-1185">Reference proteome</keyword>
<feature type="compositionally biased region" description="Low complexity" evidence="1">
    <location>
        <begin position="1"/>
        <end position="13"/>
    </location>
</feature>
<dbReference type="InParanoid" id="B9TD21"/>
<gene>
    <name evidence="3" type="ORF">RCOM_2000830</name>
    <name evidence="2" type="ORF">RCOM_2069360</name>
</gene>
<feature type="region of interest" description="Disordered" evidence="1">
    <location>
        <begin position="1"/>
        <end position="28"/>
    </location>
</feature>
<dbReference type="EMBL" id="EQ977815">
    <property type="protein sequence ID" value="EEF26243.1"/>
    <property type="molecule type" value="Genomic_DNA"/>
</dbReference>
<dbReference type="Proteomes" id="UP000008311">
    <property type="component" value="Unassembled WGS sequence"/>
</dbReference>
<evidence type="ECO:0000313" key="3">
    <source>
        <dbReference type="EMBL" id="EEF26243.1"/>
    </source>
</evidence>
<proteinExistence type="predicted"/>
<evidence type="ECO:0000313" key="2">
    <source>
        <dbReference type="EMBL" id="EEF26098.1"/>
    </source>
</evidence>
<evidence type="ECO:0000313" key="4">
    <source>
        <dbReference type="Proteomes" id="UP000008311"/>
    </source>
</evidence>
<sequence>MSNSIYSISQSNSRCDFQSEEGENTDEPGAVNRVHHLVKEHCQCAYFRSQHYSKPSFFLAGTSVEKRSKEESYHRILLSAYGKKSRVYLFRIHLP</sequence>
<name>B9TD21_RICCO</name>